<evidence type="ECO:0000313" key="2">
    <source>
        <dbReference type="Proteomes" id="UP001500460"/>
    </source>
</evidence>
<dbReference type="EMBL" id="BAAATK010000004">
    <property type="protein sequence ID" value="GAA2424591.1"/>
    <property type="molecule type" value="Genomic_DNA"/>
</dbReference>
<gene>
    <name evidence="1" type="ORF">GCM10010421_08940</name>
</gene>
<proteinExistence type="predicted"/>
<comment type="caution">
    <text evidence="1">The sequence shown here is derived from an EMBL/GenBank/DDBJ whole genome shotgun (WGS) entry which is preliminary data.</text>
</comment>
<dbReference type="Proteomes" id="UP001500460">
    <property type="component" value="Unassembled WGS sequence"/>
</dbReference>
<reference evidence="1 2" key="1">
    <citation type="journal article" date="2019" name="Int. J. Syst. Evol. Microbiol.">
        <title>The Global Catalogue of Microorganisms (GCM) 10K type strain sequencing project: providing services to taxonomists for standard genome sequencing and annotation.</title>
        <authorList>
            <consortium name="The Broad Institute Genomics Platform"/>
            <consortium name="The Broad Institute Genome Sequencing Center for Infectious Disease"/>
            <person name="Wu L."/>
            <person name="Ma J."/>
        </authorList>
    </citation>
    <scope>NUCLEOTIDE SEQUENCE [LARGE SCALE GENOMIC DNA]</scope>
    <source>
        <strain evidence="1 2">JCM 6922</strain>
    </source>
</reference>
<protein>
    <submittedName>
        <fullName evidence="1">Uncharacterized protein</fullName>
    </submittedName>
</protein>
<organism evidence="1 2">
    <name type="scientific">Streptomyces glaucus</name>
    <dbReference type="NCBI Taxonomy" id="284029"/>
    <lineage>
        <taxon>Bacteria</taxon>
        <taxon>Bacillati</taxon>
        <taxon>Actinomycetota</taxon>
        <taxon>Actinomycetes</taxon>
        <taxon>Kitasatosporales</taxon>
        <taxon>Streptomycetaceae</taxon>
        <taxon>Streptomyces</taxon>
    </lineage>
</organism>
<evidence type="ECO:0000313" key="1">
    <source>
        <dbReference type="EMBL" id="GAA2424591.1"/>
    </source>
</evidence>
<name>A0ABN3JAD7_9ACTN</name>
<keyword evidence="2" id="KW-1185">Reference proteome</keyword>
<accession>A0ABN3JAD7</accession>
<sequence>MCSRLPETTGVTARAAETCGFPPALWHGWQLKPACAVARRADVQRSKDKQDTMTARGSLNEFCWMDLKVRDPSGTAAFLSEALG</sequence>